<dbReference type="AlphaFoldDB" id="A0A8H4LRT3"/>
<dbReference type="Pfam" id="PF04488">
    <property type="entry name" value="Gly_transf_sug"/>
    <property type="match status" value="1"/>
</dbReference>
<keyword evidence="4 7" id="KW-0812">Transmembrane</keyword>
<name>A0A8H4LRT3_9HYPO</name>
<dbReference type="InterPro" id="IPR051706">
    <property type="entry name" value="Glycosyltransferase_domain"/>
</dbReference>
<evidence type="ECO:0000256" key="1">
    <source>
        <dbReference type="ARBA" id="ARBA00004370"/>
    </source>
</evidence>
<protein>
    <recommendedName>
        <fullName evidence="10">Mannosyl phosphorylinositol ceramide synthase SUR1</fullName>
    </recommendedName>
</protein>
<keyword evidence="9" id="KW-1185">Reference proteome</keyword>
<evidence type="ECO:0000256" key="5">
    <source>
        <dbReference type="ARBA" id="ARBA00022989"/>
    </source>
</evidence>
<comment type="caution">
    <text evidence="8">The sequence shown here is derived from an EMBL/GenBank/DDBJ whole genome shotgun (WGS) entry which is preliminary data.</text>
</comment>
<feature type="transmembrane region" description="Helical" evidence="7">
    <location>
        <begin position="307"/>
        <end position="328"/>
    </location>
</feature>
<dbReference type="InterPro" id="IPR007577">
    <property type="entry name" value="GlycoTrfase_DXD_sugar-bd_CS"/>
</dbReference>
<evidence type="ECO:0000256" key="6">
    <source>
        <dbReference type="ARBA" id="ARBA00023136"/>
    </source>
</evidence>
<keyword evidence="6 7" id="KW-0472">Membrane</keyword>
<dbReference type="Gene3D" id="3.90.550.20">
    <property type="match status" value="1"/>
</dbReference>
<proteinExistence type="inferred from homology"/>
<dbReference type="PANTHER" id="PTHR32385">
    <property type="entry name" value="MANNOSYL PHOSPHORYLINOSITOL CERAMIDE SYNTHASE"/>
    <property type="match status" value="1"/>
</dbReference>
<comment type="subcellular location">
    <subcellularLocation>
        <location evidence="1">Membrane</location>
    </subcellularLocation>
</comment>
<dbReference type="OrthoDB" id="3647at2759"/>
<evidence type="ECO:0008006" key="10">
    <source>
        <dbReference type="Google" id="ProtNLM"/>
    </source>
</evidence>
<gene>
    <name evidence="8" type="ORF">G6O67_007900</name>
</gene>
<organism evidence="8 9">
    <name type="scientific">Ophiocordyceps sinensis</name>
    <dbReference type="NCBI Taxonomy" id="72228"/>
    <lineage>
        <taxon>Eukaryota</taxon>
        <taxon>Fungi</taxon>
        <taxon>Dikarya</taxon>
        <taxon>Ascomycota</taxon>
        <taxon>Pezizomycotina</taxon>
        <taxon>Sordariomycetes</taxon>
        <taxon>Hypocreomycetidae</taxon>
        <taxon>Hypocreales</taxon>
        <taxon>Ophiocordycipitaceae</taxon>
        <taxon>Ophiocordyceps</taxon>
    </lineage>
</organism>
<accession>A0A8H4LRT3</accession>
<evidence type="ECO:0000256" key="4">
    <source>
        <dbReference type="ARBA" id="ARBA00022692"/>
    </source>
</evidence>
<dbReference type="Proteomes" id="UP000557566">
    <property type="component" value="Unassembled WGS sequence"/>
</dbReference>
<dbReference type="GO" id="GO:0051999">
    <property type="term" value="P:mannosyl-inositol phosphorylceramide biosynthetic process"/>
    <property type="evidence" value="ECO:0007669"/>
    <property type="project" value="TreeGrafter"/>
</dbReference>
<evidence type="ECO:0000256" key="2">
    <source>
        <dbReference type="ARBA" id="ARBA00009003"/>
    </source>
</evidence>
<evidence type="ECO:0000256" key="3">
    <source>
        <dbReference type="ARBA" id="ARBA00022679"/>
    </source>
</evidence>
<evidence type="ECO:0000313" key="8">
    <source>
        <dbReference type="EMBL" id="KAF4504450.1"/>
    </source>
</evidence>
<reference evidence="8 9" key="1">
    <citation type="journal article" date="2020" name="Genome Biol. Evol.">
        <title>A new high-quality draft genome assembly of the Chinese cordyceps Ophiocordyceps sinensis.</title>
        <authorList>
            <person name="Shu R."/>
            <person name="Zhang J."/>
            <person name="Meng Q."/>
            <person name="Zhang H."/>
            <person name="Zhou G."/>
            <person name="Li M."/>
            <person name="Wu P."/>
            <person name="Zhao Y."/>
            <person name="Chen C."/>
            <person name="Qin Q."/>
        </authorList>
    </citation>
    <scope>NUCLEOTIDE SEQUENCE [LARGE SCALE GENOMIC DNA]</scope>
    <source>
        <strain evidence="8 9">IOZ07</strain>
    </source>
</reference>
<dbReference type="EMBL" id="JAAVMX010000009">
    <property type="protein sequence ID" value="KAF4504450.1"/>
    <property type="molecule type" value="Genomic_DNA"/>
</dbReference>
<dbReference type="GO" id="GO:0016020">
    <property type="term" value="C:membrane"/>
    <property type="evidence" value="ECO:0007669"/>
    <property type="project" value="UniProtKB-SubCell"/>
</dbReference>
<keyword evidence="5 7" id="KW-1133">Transmembrane helix</keyword>
<dbReference type="GO" id="GO:0000030">
    <property type="term" value="F:mannosyltransferase activity"/>
    <property type="evidence" value="ECO:0007669"/>
    <property type="project" value="TreeGrafter"/>
</dbReference>
<dbReference type="PANTHER" id="PTHR32385:SF20">
    <property type="entry name" value="MANNOSYL PHOSPHORYLINOSITOL CERAMIDE SYNTHASE CSH1-RELATED"/>
    <property type="match status" value="1"/>
</dbReference>
<dbReference type="SUPFAM" id="SSF53448">
    <property type="entry name" value="Nucleotide-diphospho-sugar transferases"/>
    <property type="match status" value="1"/>
</dbReference>
<evidence type="ECO:0000256" key="7">
    <source>
        <dbReference type="SAM" id="Phobius"/>
    </source>
</evidence>
<evidence type="ECO:0000313" key="9">
    <source>
        <dbReference type="Proteomes" id="UP000557566"/>
    </source>
</evidence>
<comment type="similarity">
    <text evidence="2">Belongs to the glycosyltransferase 32 family.</text>
</comment>
<keyword evidence="3" id="KW-0808">Transferase</keyword>
<dbReference type="InterPro" id="IPR029044">
    <property type="entry name" value="Nucleotide-diphossugar_trans"/>
</dbReference>
<sequence>MSRHRDSASSSRLAIVPSMACAHSRVRRLLVGLVGAGLAVLLLSGAARAAASAGRIFGRHAGVALTQDQVAFAHRDASAGPRPPRVRPVPRIIHQVFHNWDAPGNETLPADWAALRQSCLALHSTWEHKLWTEDASRRFIQTEYPWFLDTYDGFRFPVQRIDTLRYFLLRHFGGIYMDLDNGCRANLEPLLHYPAWVTDGGHGTLSNNIMGAEPEHPFWILVTDSLVSWAGDFGLPYLTISYATGQWFETEMWQIYHAQKPRRSPDLVRVMMDARPTGAPWVFFTAGRGGTWDNWDNRVLGWVGNHLLGASLYGFAGLGAVAAVAYAVGQALRRRRWSGRGCPYSGRAGCC</sequence>